<protein>
    <recommendedName>
        <fullName evidence="3">F-box domain-containing protein</fullName>
    </recommendedName>
</protein>
<evidence type="ECO:0008006" key="3">
    <source>
        <dbReference type="Google" id="ProtNLM"/>
    </source>
</evidence>
<sequence length="576" mass="64928">MCSIVADFHLVSTPMSDSATCLALAIPEVLEEVLYHFSPVRCWGTAFPPLSVHDLVNQVMGVDRTSLARCALVCRTWSSYALDVLWAALPDSISPLLRLFPHLQEWLRFNRDPSMNKQPPERYQIPESDWRRFQQYALRVRCVLYYRQRSYPTPSECISVRGRTPFNDGSAMSLFAQLCEINGGQPILPNLHILQWSLHITPSCLLALRTLAGPRLTTLYIEGIYCMPPMEEDTEIAVALATVRVACPTLEHLRITGARSIRATLNHSGDHVLRHFQNIRSVQLDLAVVVDPTLCALALLPRLEVMDVTIRPDLPGPRDAYKRNAFSALRELTARGDAREVGEFLQYLTSPRLSFIKLLIYHGHLQGYSVVHHDAIECVAALSLLPWAKTLAKLHLHIYLRQRLDDEEGLKLDAILRPLLSMCQLEEVTLRLTEVEVTDANLDTIAAAWPSLRTLSLCSLPSEIWQRLASAVTVVVPLRRPSLLRIIDWAIRRPGLQSLEVEAAAVSPDELREIEDIARNLASPQMNLVQFNCLTSEDDRLETALSCLFPKAVLGLSAERRESIRYAAETTENTTW</sequence>
<reference evidence="1 2" key="1">
    <citation type="journal article" date="2018" name="Biotechnol. Biofuels">
        <title>Integrative visual omics of the white-rot fungus Polyporus brumalis exposes the biotechnological potential of its oxidative enzymes for delignifying raw plant biomass.</title>
        <authorList>
            <person name="Miyauchi S."/>
            <person name="Rancon A."/>
            <person name="Drula E."/>
            <person name="Hage H."/>
            <person name="Chaduli D."/>
            <person name="Favel A."/>
            <person name="Grisel S."/>
            <person name="Henrissat B."/>
            <person name="Herpoel-Gimbert I."/>
            <person name="Ruiz-Duenas F.J."/>
            <person name="Chevret D."/>
            <person name="Hainaut M."/>
            <person name="Lin J."/>
            <person name="Wang M."/>
            <person name="Pangilinan J."/>
            <person name="Lipzen A."/>
            <person name="Lesage-Meessen L."/>
            <person name="Navarro D."/>
            <person name="Riley R."/>
            <person name="Grigoriev I.V."/>
            <person name="Zhou S."/>
            <person name="Raouche S."/>
            <person name="Rosso M.N."/>
        </authorList>
    </citation>
    <scope>NUCLEOTIDE SEQUENCE [LARGE SCALE GENOMIC DNA]</scope>
    <source>
        <strain evidence="1 2">BRFM 1820</strain>
    </source>
</reference>
<accession>A0A371CR34</accession>
<evidence type="ECO:0000313" key="1">
    <source>
        <dbReference type="EMBL" id="RDX42741.1"/>
    </source>
</evidence>
<dbReference type="EMBL" id="KZ857478">
    <property type="protein sequence ID" value="RDX42741.1"/>
    <property type="molecule type" value="Genomic_DNA"/>
</dbReference>
<proteinExistence type="predicted"/>
<dbReference type="AlphaFoldDB" id="A0A371CR34"/>
<organism evidence="1 2">
    <name type="scientific">Lentinus brumalis</name>
    <dbReference type="NCBI Taxonomy" id="2498619"/>
    <lineage>
        <taxon>Eukaryota</taxon>
        <taxon>Fungi</taxon>
        <taxon>Dikarya</taxon>
        <taxon>Basidiomycota</taxon>
        <taxon>Agaricomycotina</taxon>
        <taxon>Agaricomycetes</taxon>
        <taxon>Polyporales</taxon>
        <taxon>Polyporaceae</taxon>
        <taxon>Lentinus</taxon>
    </lineage>
</organism>
<evidence type="ECO:0000313" key="2">
    <source>
        <dbReference type="Proteomes" id="UP000256964"/>
    </source>
</evidence>
<name>A0A371CR34_9APHY</name>
<dbReference type="OrthoDB" id="2743820at2759"/>
<gene>
    <name evidence="1" type="ORF">OH76DRAFT_1410908</name>
</gene>
<dbReference type="InterPro" id="IPR032675">
    <property type="entry name" value="LRR_dom_sf"/>
</dbReference>
<keyword evidence="2" id="KW-1185">Reference proteome</keyword>
<dbReference type="Proteomes" id="UP000256964">
    <property type="component" value="Unassembled WGS sequence"/>
</dbReference>
<dbReference type="Gene3D" id="3.80.10.10">
    <property type="entry name" value="Ribonuclease Inhibitor"/>
    <property type="match status" value="1"/>
</dbReference>